<feature type="compositionally biased region" description="Basic residues" evidence="1">
    <location>
        <begin position="128"/>
        <end position="139"/>
    </location>
</feature>
<protein>
    <submittedName>
        <fullName evidence="3">Uncharacterized protein</fullName>
    </submittedName>
</protein>
<reference evidence="3" key="1">
    <citation type="submission" date="2019-11" db="EMBL/GenBank/DDBJ databases">
        <title>The nuclear and mitochondrial genomes of Frieseomelitta varia - a highly eusocial stingless bee (Meliponini) with a permanently sterile worker caste.</title>
        <authorList>
            <person name="Freitas F.C.P."/>
            <person name="Lourenco A.P."/>
            <person name="Nunes F.M.F."/>
            <person name="Paschoal A.R."/>
            <person name="Abreu F.C.P."/>
            <person name="Barbin F.O."/>
            <person name="Bataglia L."/>
            <person name="Cardoso-Junior C.A.M."/>
            <person name="Cervoni M.S."/>
            <person name="Silva S.R."/>
            <person name="Dalarmi F."/>
            <person name="Del Lama M.A."/>
            <person name="Depintor T.S."/>
            <person name="Ferreira K.M."/>
            <person name="Goria P.S."/>
            <person name="Jaskot M.C."/>
            <person name="Lago D.C."/>
            <person name="Luna-Lucena D."/>
            <person name="Moda L.M."/>
            <person name="Nascimento L."/>
            <person name="Pedrino M."/>
            <person name="Rabico F.O."/>
            <person name="Sanches F.C."/>
            <person name="Santos D.E."/>
            <person name="Santos C.G."/>
            <person name="Vieira J."/>
            <person name="Lopes T.F."/>
            <person name="Barchuk A.R."/>
            <person name="Hartfelder K."/>
            <person name="Simoes Z.L.P."/>
            <person name="Bitondi M.M.G."/>
            <person name="Pinheiro D.G."/>
        </authorList>
    </citation>
    <scope>NUCLEOTIDE SEQUENCE</scope>
    <source>
        <strain evidence="3">USP_RPSP 00005682</strain>
        <tissue evidence="3">Whole individual</tissue>
    </source>
</reference>
<feature type="transmembrane region" description="Helical" evidence="2">
    <location>
        <begin position="199"/>
        <end position="220"/>
    </location>
</feature>
<keyword evidence="4" id="KW-1185">Reference proteome</keyword>
<feature type="transmembrane region" description="Helical" evidence="2">
    <location>
        <begin position="246"/>
        <end position="266"/>
    </location>
</feature>
<feature type="region of interest" description="Disordered" evidence="1">
    <location>
        <begin position="21"/>
        <end position="41"/>
    </location>
</feature>
<feature type="region of interest" description="Disordered" evidence="1">
    <location>
        <begin position="370"/>
        <end position="392"/>
    </location>
</feature>
<keyword evidence="2" id="KW-0472">Membrane</keyword>
<evidence type="ECO:0000256" key="1">
    <source>
        <dbReference type="SAM" id="MobiDB-lite"/>
    </source>
</evidence>
<keyword evidence="2" id="KW-0812">Transmembrane</keyword>
<comment type="caution">
    <text evidence="3">The sequence shown here is derived from an EMBL/GenBank/DDBJ whole genome shotgun (WGS) entry which is preliminary data.</text>
</comment>
<feature type="compositionally biased region" description="Basic and acidic residues" evidence="1">
    <location>
        <begin position="98"/>
        <end position="118"/>
    </location>
</feature>
<sequence length="392" mass="46473">MRTFLCDFAKKEERKKRRTFRTFQGGKQKNDGTRGSREGRGLKRGRENIIYTRTIRILFFGSFLRQLTNVIETRRNGETRETRDIPVISFMRIVEQSRASEPKRGERGGIEGSTKKESNVQSREISRTKTRGRARTKSMSHLSRRIGPIDFEINGGCLAIRNSPRRHFIFRTGKSKKELFKRQEDKLRRKKRENERTDYTHTNIYTYIYIILCIVVNNVLQDINDVMGKERNIKRIELILAHTDRIVIIFLAVGVVCFNGVILCVFETEGRTLGSERMFSGPVAPELEFYYPRCLSVRFLKRTKHSRSQFRHCTVERNLRNFNAFSVSKFYPNLGIYYIHAFHTYTYVNIYTYTRTRKTEVPIFHGQPRKERRAFPKRERKRENCHTKKIAR</sequence>
<dbReference type="AlphaFoldDB" id="A0A833S188"/>
<proteinExistence type="predicted"/>
<dbReference type="Proteomes" id="UP000655588">
    <property type="component" value="Unassembled WGS sequence"/>
</dbReference>
<evidence type="ECO:0000313" key="4">
    <source>
        <dbReference type="Proteomes" id="UP000655588"/>
    </source>
</evidence>
<feature type="compositionally biased region" description="Basic and acidic residues" evidence="1">
    <location>
        <begin position="373"/>
        <end position="386"/>
    </location>
</feature>
<feature type="region of interest" description="Disordered" evidence="1">
    <location>
        <begin position="96"/>
        <end position="139"/>
    </location>
</feature>
<feature type="compositionally biased region" description="Basic and acidic residues" evidence="1">
    <location>
        <begin position="28"/>
        <end position="41"/>
    </location>
</feature>
<gene>
    <name evidence="3" type="ORF">E2986_11506</name>
</gene>
<accession>A0A833S188</accession>
<evidence type="ECO:0000256" key="2">
    <source>
        <dbReference type="SAM" id="Phobius"/>
    </source>
</evidence>
<keyword evidence="2" id="KW-1133">Transmembrane helix</keyword>
<evidence type="ECO:0000313" key="3">
    <source>
        <dbReference type="EMBL" id="KAF3428205.1"/>
    </source>
</evidence>
<name>A0A833S188_9HYME</name>
<dbReference type="EMBL" id="WNWW01000229">
    <property type="protein sequence ID" value="KAF3428205.1"/>
    <property type="molecule type" value="Genomic_DNA"/>
</dbReference>
<organism evidence="3 4">
    <name type="scientific">Frieseomelitta varia</name>
    <dbReference type="NCBI Taxonomy" id="561572"/>
    <lineage>
        <taxon>Eukaryota</taxon>
        <taxon>Metazoa</taxon>
        <taxon>Ecdysozoa</taxon>
        <taxon>Arthropoda</taxon>
        <taxon>Hexapoda</taxon>
        <taxon>Insecta</taxon>
        <taxon>Pterygota</taxon>
        <taxon>Neoptera</taxon>
        <taxon>Endopterygota</taxon>
        <taxon>Hymenoptera</taxon>
        <taxon>Apocrita</taxon>
        <taxon>Aculeata</taxon>
        <taxon>Apoidea</taxon>
        <taxon>Anthophila</taxon>
        <taxon>Apidae</taxon>
        <taxon>Frieseomelitta</taxon>
    </lineage>
</organism>